<name>A0A0F9B3F4_9ZZZZ</name>
<dbReference type="EMBL" id="LAZR01042933">
    <property type="protein sequence ID" value="KKL08302.1"/>
    <property type="molecule type" value="Genomic_DNA"/>
</dbReference>
<protein>
    <recommendedName>
        <fullName evidence="2">Nucleoside 2-deoxyribosyltransferase</fullName>
    </recommendedName>
</protein>
<gene>
    <name evidence="1" type="ORF">LCGC14_2577240</name>
</gene>
<evidence type="ECO:0008006" key="2">
    <source>
        <dbReference type="Google" id="ProtNLM"/>
    </source>
</evidence>
<evidence type="ECO:0000313" key="1">
    <source>
        <dbReference type="EMBL" id="KKL08302.1"/>
    </source>
</evidence>
<accession>A0A0F9B3F4</accession>
<reference evidence="1" key="1">
    <citation type="journal article" date="2015" name="Nature">
        <title>Complex archaea that bridge the gap between prokaryotes and eukaryotes.</title>
        <authorList>
            <person name="Spang A."/>
            <person name="Saw J.H."/>
            <person name="Jorgensen S.L."/>
            <person name="Zaremba-Niedzwiedzka K."/>
            <person name="Martijn J."/>
            <person name="Lind A.E."/>
            <person name="van Eijk R."/>
            <person name="Schleper C."/>
            <person name="Guy L."/>
            <person name="Ettema T.J."/>
        </authorList>
    </citation>
    <scope>NUCLEOTIDE SEQUENCE</scope>
</reference>
<feature type="non-terminal residue" evidence="1">
    <location>
        <position position="1"/>
    </location>
</feature>
<proteinExistence type="predicted"/>
<dbReference type="AlphaFoldDB" id="A0A0F9B3F4"/>
<organism evidence="1">
    <name type="scientific">marine sediment metagenome</name>
    <dbReference type="NCBI Taxonomy" id="412755"/>
    <lineage>
        <taxon>unclassified sequences</taxon>
        <taxon>metagenomes</taxon>
        <taxon>ecological metagenomes</taxon>
    </lineage>
</organism>
<comment type="caution">
    <text evidence="1">The sequence shown here is derived from an EMBL/GenBank/DDBJ whole genome shotgun (WGS) entry which is preliminary data.</text>
</comment>
<sequence>IGSLRNPKVPKLGEELRAEGYSVFEDWFSAGKDADTHLWRYEQGRGHTYIEALAGLAVGHIFEFDRKHLFEADVGILVLPAGKSGHLELGVLIGQGKETYILLDGEPKRLDVMHRFATGIFSNKKDLFAELRK</sequence>